<dbReference type="PROSITE" id="PS50111">
    <property type="entry name" value="CHEMOTAXIS_TRANSDUC_2"/>
    <property type="match status" value="1"/>
</dbReference>
<dbReference type="Pfam" id="PF00672">
    <property type="entry name" value="HAMP"/>
    <property type="match status" value="1"/>
</dbReference>
<keyword evidence="4" id="KW-0807">Transducer</keyword>
<dbReference type="InterPro" id="IPR051310">
    <property type="entry name" value="MCP_chemotaxis"/>
</dbReference>
<dbReference type="SUPFAM" id="SSF58104">
    <property type="entry name" value="Methyl-accepting chemotaxis protein (MCP) signaling domain"/>
    <property type="match status" value="1"/>
</dbReference>
<feature type="domain" description="HAMP" evidence="7">
    <location>
        <begin position="212"/>
        <end position="264"/>
    </location>
</feature>
<comment type="caution">
    <text evidence="8">The sequence shown here is derived from an EMBL/GenBank/DDBJ whole genome shotgun (WGS) entry which is preliminary data.</text>
</comment>
<proteinExistence type="inferred from homology"/>
<feature type="domain" description="Methyl-accepting transducer" evidence="6">
    <location>
        <begin position="269"/>
        <end position="498"/>
    </location>
</feature>
<evidence type="ECO:0000259" key="7">
    <source>
        <dbReference type="PROSITE" id="PS50885"/>
    </source>
</evidence>
<dbReference type="FunFam" id="1.10.287.950:FF:000001">
    <property type="entry name" value="Methyl-accepting chemotaxis sensory transducer"/>
    <property type="match status" value="1"/>
</dbReference>
<keyword evidence="2" id="KW-0488">Methylation</keyword>
<gene>
    <name evidence="8" type="ORF">AWB72_04530</name>
</gene>
<dbReference type="EMBL" id="FCNV02000012">
    <property type="protein sequence ID" value="SAL43195.1"/>
    <property type="molecule type" value="Genomic_DNA"/>
</dbReference>
<evidence type="ECO:0000256" key="5">
    <source>
        <dbReference type="SAM" id="Phobius"/>
    </source>
</evidence>
<dbReference type="InterPro" id="IPR024478">
    <property type="entry name" value="HlyB_4HB_MCP"/>
</dbReference>
<dbReference type="InterPro" id="IPR003660">
    <property type="entry name" value="HAMP_dom"/>
</dbReference>
<keyword evidence="5" id="KW-1133">Transmembrane helix</keyword>
<dbReference type="Proteomes" id="UP000198263">
    <property type="component" value="Unassembled WGS sequence"/>
</dbReference>
<dbReference type="AlphaFoldDB" id="A0A658R2I9"/>
<dbReference type="GO" id="GO:0007165">
    <property type="term" value="P:signal transduction"/>
    <property type="evidence" value="ECO:0007669"/>
    <property type="project" value="UniProtKB-KW"/>
</dbReference>
<dbReference type="CDD" id="cd06225">
    <property type="entry name" value="HAMP"/>
    <property type="match status" value="1"/>
</dbReference>
<keyword evidence="5" id="KW-0472">Membrane</keyword>
<keyword evidence="5" id="KW-0812">Transmembrane</keyword>
<evidence type="ECO:0000256" key="1">
    <source>
        <dbReference type="ARBA" id="ARBA00004370"/>
    </source>
</evidence>
<dbReference type="InterPro" id="IPR004089">
    <property type="entry name" value="MCPsignal_dom"/>
</dbReference>
<evidence type="ECO:0000313" key="8">
    <source>
        <dbReference type="EMBL" id="SAL43195.1"/>
    </source>
</evidence>
<evidence type="ECO:0000256" key="2">
    <source>
        <dbReference type="ARBA" id="ARBA00022481"/>
    </source>
</evidence>
<keyword evidence="9" id="KW-1185">Reference proteome</keyword>
<dbReference type="GO" id="GO:0005886">
    <property type="term" value="C:plasma membrane"/>
    <property type="evidence" value="ECO:0007669"/>
    <property type="project" value="TreeGrafter"/>
</dbReference>
<organism evidence="8 9">
    <name type="scientific">Caballeronia concitans</name>
    <dbReference type="NCBI Taxonomy" id="1777133"/>
    <lineage>
        <taxon>Bacteria</taxon>
        <taxon>Pseudomonadati</taxon>
        <taxon>Pseudomonadota</taxon>
        <taxon>Betaproteobacteria</taxon>
        <taxon>Burkholderiales</taxon>
        <taxon>Burkholderiaceae</taxon>
        <taxon>Caballeronia</taxon>
    </lineage>
</organism>
<dbReference type="InterPro" id="IPR047347">
    <property type="entry name" value="YvaQ-like_sensor"/>
</dbReference>
<protein>
    <submittedName>
        <fullName evidence="8">Methyl-accepting chemotaxis sensory transducer</fullName>
    </submittedName>
</protein>
<dbReference type="CDD" id="cd11386">
    <property type="entry name" value="MCP_signal"/>
    <property type="match status" value="1"/>
</dbReference>
<feature type="transmembrane region" description="Helical" evidence="5">
    <location>
        <begin position="190"/>
        <end position="210"/>
    </location>
</feature>
<sequence length="519" mass="54849">MKFANMKVGARIGAGFGFVLVLLALVAGSELIRLNSIGNDTRQVIELDWTKAEAAHKIDTATRSNAKDTLQLLVDTDATSVQRIRDRLKRNHEEIAAAEATLEGLVESPDGKTLLASYKQRHAAYIESRNKVLQLLDQDSKDDAIRLMLTQTLPAAADTEQVVGQIAALQQKRADESAAKVMKEIDSARIVTIASALAAMLAGIGFAFWLTRSITRPIGDAVMAAQAVARGDLTRRIHVTSTDETGQLLQALHDMNHSLVSVVGQVRTGADTIGTATTQIAAGNQDLSSRTEEQAASLEETASSIEQLTAAVRLNAESAQQANVLAGNASDVARKGSAVVGQVVETMTDISASSTKIAEITAIIEGIAFQTNILALNAAVEAARAGEQGRGFAVVASEVRSLAQRSSSAAKEIKELINASVDKIHNGSRLASEAGETMTDITRAVARVTEIMGEIAAASTEQSRGIEQVNQAITQMDEVTQQNAALVEEAAAAATSLEEQGRQLSQAVSFFDIANARGA</sequence>
<dbReference type="Gene3D" id="1.10.287.950">
    <property type="entry name" value="Methyl-accepting chemotaxis protein"/>
    <property type="match status" value="1"/>
</dbReference>
<evidence type="ECO:0000256" key="4">
    <source>
        <dbReference type="PROSITE-ProRule" id="PRU00284"/>
    </source>
</evidence>
<dbReference type="Pfam" id="PF12729">
    <property type="entry name" value="4HB_MCP_1"/>
    <property type="match status" value="1"/>
</dbReference>
<dbReference type="SMART" id="SM00304">
    <property type="entry name" value="HAMP"/>
    <property type="match status" value="1"/>
</dbReference>
<accession>A0A658R2I9</accession>
<dbReference type="Pfam" id="PF00015">
    <property type="entry name" value="MCPsignal"/>
    <property type="match status" value="1"/>
</dbReference>
<evidence type="ECO:0000256" key="3">
    <source>
        <dbReference type="ARBA" id="ARBA00029447"/>
    </source>
</evidence>
<comment type="subcellular location">
    <subcellularLocation>
        <location evidence="1">Membrane</location>
    </subcellularLocation>
</comment>
<dbReference type="PROSITE" id="PS50885">
    <property type="entry name" value="HAMP"/>
    <property type="match status" value="1"/>
</dbReference>
<evidence type="ECO:0000313" key="9">
    <source>
        <dbReference type="Proteomes" id="UP000198263"/>
    </source>
</evidence>
<dbReference type="PANTHER" id="PTHR43531">
    <property type="entry name" value="PROTEIN ICFG"/>
    <property type="match status" value="1"/>
</dbReference>
<dbReference type="GO" id="GO:0006935">
    <property type="term" value="P:chemotaxis"/>
    <property type="evidence" value="ECO:0007669"/>
    <property type="project" value="TreeGrafter"/>
</dbReference>
<dbReference type="SMART" id="SM00283">
    <property type="entry name" value="MA"/>
    <property type="match status" value="1"/>
</dbReference>
<dbReference type="CDD" id="cd19411">
    <property type="entry name" value="MCP2201-like_sensor"/>
    <property type="match status" value="1"/>
</dbReference>
<dbReference type="PANTHER" id="PTHR43531:SF14">
    <property type="entry name" value="METHYL-ACCEPTING CHEMOTAXIS PROTEIN I-RELATED"/>
    <property type="match status" value="1"/>
</dbReference>
<evidence type="ECO:0000259" key="6">
    <source>
        <dbReference type="PROSITE" id="PS50111"/>
    </source>
</evidence>
<reference evidence="8 9" key="1">
    <citation type="submission" date="2016-01" db="EMBL/GenBank/DDBJ databases">
        <authorList>
            <person name="Peeters C."/>
        </authorList>
    </citation>
    <scope>NUCLEOTIDE SEQUENCE [LARGE SCALE GENOMIC DNA]</scope>
    <source>
        <strain evidence="8">LMG 29315</strain>
    </source>
</reference>
<name>A0A658R2I9_9BURK</name>
<comment type="similarity">
    <text evidence="3">Belongs to the methyl-accepting chemotaxis (MCP) protein family.</text>
</comment>
<dbReference type="GO" id="GO:0004888">
    <property type="term" value="F:transmembrane signaling receptor activity"/>
    <property type="evidence" value="ECO:0007669"/>
    <property type="project" value="TreeGrafter"/>
</dbReference>